<sequence>MKPNLQSPKHSLFTSLIAVLVLNPLLPFRKHSDRGQCRPPPIKMSRDLPLFAGHLIPPSKFVANHISPNSNCRNRLTMGACGHKLNE</sequence>
<name>A0A8X6L391_TRICU</name>
<keyword evidence="3" id="KW-1185">Reference proteome</keyword>
<reference evidence="2" key="1">
    <citation type="submission" date="2020-07" db="EMBL/GenBank/DDBJ databases">
        <title>Multicomponent nature underlies the extraordinary mechanical properties of spider dragline silk.</title>
        <authorList>
            <person name="Kono N."/>
            <person name="Nakamura H."/>
            <person name="Mori M."/>
            <person name="Yoshida Y."/>
            <person name="Ohtoshi R."/>
            <person name="Malay A.D."/>
            <person name="Moran D.A.P."/>
            <person name="Tomita M."/>
            <person name="Numata K."/>
            <person name="Arakawa K."/>
        </authorList>
    </citation>
    <scope>NUCLEOTIDE SEQUENCE</scope>
</reference>
<comment type="caution">
    <text evidence="2">The sequence shown here is derived from an EMBL/GenBank/DDBJ whole genome shotgun (WGS) entry which is preliminary data.</text>
</comment>
<evidence type="ECO:0000313" key="3">
    <source>
        <dbReference type="Proteomes" id="UP000887116"/>
    </source>
</evidence>
<organism evidence="2 3">
    <name type="scientific">Trichonephila clavata</name>
    <name type="common">Joro spider</name>
    <name type="synonym">Nephila clavata</name>
    <dbReference type="NCBI Taxonomy" id="2740835"/>
    <lineage>
        <taxon>Eukaryota</taxon>
        <taxon>Metazoa</taxon>
        <taxon>Ecdysozoa</taxon>
        <taxon>Arthropoda</taxon>
        <taxon>Chelicerata</taxon>
        <taxon>Arachnida</taxon>
        <taxon>Araneae</taxon>
        <taxon>Araneomorphae</taxon>
        <taxon>Entelegynae</taxon>
        <taxon>Araneoidea</taxon>
        <taxon>Nephilidae</taxon>
        <taxon>Trichonephila</taxon>
    </lineage>
</organism>
<dbReference type="AlphaFoldDB" id="A0A8X6L391"/>
<dbReference type="EMBL" id="BMAO01024221">
    <property type="protein sequence ID" value="GFQ93876.1"/>
    <property type="molecule type" value="Genomic_DNA"/>
</dbReference>
<evidence type="ECO:0000256" key="1">
    <source>
        <dbReference type="SAM" id="SignalP"/>
    </source>
</evidence>
<keyword evidence="1" id="KW-0732">Signal</keyword>
<proteinExistence type="predicted"/>
<accession>A0A8X6L391</accession>
<protein>
    <recommendedName>
        <fullName evidence="4">Secreted protein</fullName>
    </recommendedName>
</protein>
<feature type="chain" id="PRO_5036470633" description="Secreted protein" evidence="1">
    <location>
        <begin position="28"/>
        <end position="87"/>
    </location>
</feature>
<dbReference type="Proteomes" id="UP000887116">
    <property type="component" value="Unassembled WGS sequence"/>
</dbReference>
<feature type="signal peptide" evidence="1">
    <location>
        <begin position="1"/>
        <end position="27"/>
    </location>
</feature>
<evidence type="ECO:0008006" key="4">
    <source>
        <dbReference type="Google" id="ProtNLM"/>
    </source>
</evidence>
<gene>
    <name evidence="2" type="ORF">TNCT_175151</name>
</gene>
<dbReference type="OrthoDB" id="10370124at2759"/>
<evidence type="ECO:0000313" key="2">
    <source>
        <dbReference type="EMBL" id="GFQ93876.1"/>
    </source>
</evidence>